<dbReference type="InterPro" id="IPR024732">
    <property type="entry name" value="NAGLU_C"/>
</dbReference>
<organism evidence="2 3">
    <name type="scientific">Colocasia esculenta</name>
    <name type="common">Wild taro</name>
    <name type="synonym">Arum esculentum</name>
    <dbReference type="NCBI Taxonomy" id="4460"/>
    <lineage>
        <taxon>Eukaryota</taxon>
        <taxon>Viridiplantae</taxon>
        <taxon>Streptophyta</taxon>
        <taxon>Embryophyta</taxon>
        <taxon>Tracheophyta</taxon>
        <taxon>Spermatophyta</taxon>
        <taxon>Magnoliopsida</taxon>
        <taxon>Liliopsida</taxon>
        <taxon>Araceae</taxon>
        <taxon>Aroideae</taxon>
        <taxon>Colocasieae</taxon>
        <taxon>Colocasia</taxon>
    </lineage>
</organism>
<protein>
    <recommendedName>
        <fullName evidence="1">Alpha-N-acetylglucosaminidase C-terminal domain-containing protein</fullName>
    </recommendedName>
</protein>
<dbReference type="PANTHER" id="PTHR12872">
    <property type="entry name" value="ALPHA-N-ACETYLGLUCOSAMINIDASE"/>
    <property type="match status" value="1"/>
</dbReference>
<dbReference type="AlphaFoldDB" id="A0A843TVV1"/>
<dbReference type="OrthoDB" id="64736at2759"/>
<reference evidence="2" key="1">
    <citation type="submission" date="2017-07" db="EMBL/GenBank/DDBJ databases">
        <title>Taro Niue Genome Assembly and Annotation.</title>
        <authorList>
            <person name="Atibalentja N."/>
            <person name="Keating K."/>
            <person name="Fields C.J."/>
        </authorList>
    </citation>
    <scope>NUCLEOTIDE SEQUENCE</scope>
    <source>
        <strain evidence="2">Niue_2</strain>
        <tissue evidence="2">Leaf</tissue>
    </source>
</reference>
<evidence type="ECO:0000259" key="1">
    <source>
        <dbReference type="Pfam" id="PF12972"/>
    </source>
</evidence>
<feature type="domain" description="Alpha-N-acetylglucosaminidase C-terminal" evidence="1">
    <location>
        <begin position="27"/>
        <end position="261"/>
    </location>
</feature>
<sequence length="264" mass="31142">MFNQDHNRDYIVQFPDRGPYYLSQESVTMKPHRKQHNRFSLRETATTTQSPHLWYSPEEVLKALKLFLDSGDKLEGSLTYRYDLVDLTRQVLSKLGNQIYLDVMVAYIEKDVNALTLRSQKLTELIKDIDTLLASDDNFLLGTWLESAKSLATNQKERKQYEWNARTQVTMWFDNTETNQSRLHDYANKCWSGLLESYYLPRASMYFSYLLESLRQGVHFPLEMWRREWISYSNKWQSGEELYPTKAIGNSHAIAKELAAKYFT</sequence>
<evidence type="ECO:0000313" key="2">
    <source>
        <dbReference type="EMBL" id="MQL72419.1"/>
    </source>
</evidence>
<name>A0A843TVV1_COLES</name>
<keyword evidence="3" id="KW-1185">Reference proteome</keyword>
<dbReference type="PANTHER" id="PTHR12872:SF1">
    <property type="entry name" value="ALPHA-N-ACETYLGLUCOSAMINIDASE"/>
    <property type="match status" value="1"/>
</dbReference>
<dbReference type="Pfam" id="PF12972">
    <property type="entry name" value="NAGLU_C"/>
    <property type="match status" value="1"/>
</dbReference>
<proteinExistence type="predicted"/>
<gene>
    <name evidence="2" type="ORF">Taro_004759</name>
</gene>
<dbReference type="Gene3D" id="1.20.120.670">
    <property type="entry name" value="N-acetyl-b-d-glucoasminidase"/>
    <property type="match status" value="1"/>
</dbReference>
<dbReference type="Proteomes" id="UP000652761">
    <property type="component" value="Unassembled WGS sequence"/>
</dbReference>
<dbReference type="EMBL" id="NMUH01000129">
    <property type="protein sequence ID" value="MQL72419.1"/>
    <property type="molecule type" value="Genomic_DNA"/>
</dbReference>
<dbReference type="InterPro" id="IPR007781">
    <property type="entry name" value="NAGLU"/>
</dbReference>
<evidence type="ECO:0000313" key="3">
    <source>
        <dbReference type="Proteomes" id="UP000652761"/>
    </source>
</evidence>
<accession>A0A843TVV1</accession>
<comment type="caution">
    <text evidence="2">The sequence shown here is derived from an EMBL/GenBank/DDBJ whole genome shotgun (WGS) entry which is preliminary data.</text>
</comment>